<feature type="region of interest" description="Disordered" evidence="4">
    <location>
        <begin position="186"/>
        <end position="226"/>
    </location>
</feature>
<evidence type="ECO:0000256" key="2">
    <source>
        <dbReference type="ARBA" id="ARBA00023054"/>
    </source>
</evidence>
<feature type="compositionally biased region" description="Basic and acidic residues" evidence="4">
    <location>
        <begin position="301"/>
        <end position="310"/>
    </location>
</feature>
<name>A0ABQ9EW94_TEGGR</name>
<dbReference type="Proteomes" id="UP001217089">
    <property type="component" value="Unassembled WGS sequence"/>
</dbReference>
<gene>
    <name evidence="5" type="ORF">KUTeg_012894</name>
</gene>
<evidence type="ECO:0008006" key="7">
    <source>
        <dbReference type="Google" id="ProtNLM"/>
    </source>
</evidence>
<dbReference type="PANTHER" id="PTHR21501">
    <property type="entry name" value="PROTEIN FAM-161"/>
    <property type="match status" value="1"/>
</dbReference>
<reference evidence="5 6" key="1">
    <citation type="submission" date="2022-12" db="EMBL/GenBank/DDBJ databases">
        <title>Chromosome-level genome of Tegillarca granosa.</title>
        <authorList>
            <person name="Kim J."/>
        </authorList>
    </citation>
    <scope>NUCLEOTIDE SEQUENCE [LARGE SCALE GENOMIC DNA]</scope>
    <source>
        <strain evidence="5">Teg-2019</strain>
        <tissue evidence="5">Adductor muscle</tissue>
    </source>
</reference>
<evidence type="ECO:0000313" key="6">
    <source>
        <dbReference type="Proteomes" id="UP001217089"/>
    </source>
</evidence>
<keyword evidence="2 3" id="KW-0175">Coiled coil</keyword>
<dbReference type="EMBL" id="JARBDR010000657">
    <property type="protein sequence ID" value="KAJ8308020.1"/>
    <property type="molecule type" value="Genomic_DNA"/>
</dbReference>
<evidence type="ECO:0000313" key="5">
    <source>
        <dbReference type="EMBL" id="KAJ8308020.1"/>
    </source>
</evidence>
<protein>
    <recommendedName>
        <fullName evidence="7">Protein FAM161A</fullName>
    </recommendedName>
</protein>
<feature type="compositionally biased region" description="Polar residues" evidence="4">
    <location>
        <begin position="186"/>
        <end position="205"/>
    </location>
</feature>
<proteinExistence type="inferred from homology"/>
<feature type="coiled-coil region" evidence="3">
    <location>
        <begin position="323"/>
        <end position="350"/>
    </location>
</feature>
<dbReference type="PANTHER" id="PTHR21501:SF1">
    <property type="entry name" value="PROTEIN FAM-161"/>
    <property type="match status" value="1"/>
</dbReference>
<feature type="compositionally biased region" description="Polar residues" evidence="4">
    <location>
        <begin position="288"/>
        <end position="299"/>
    </location>
</feature>
<dbReference type="InterPro" id="IPR051655">
    <property type="entry name" value="FAM161"/>
</dbReference>
<feature type="region of interest" description="Disordered" evidence="4">
    <location>
        <begin position="287"/>
        <end position="310"/>
    </location>
</feature>
<feature type="compositionally biased region" description="Basic residues" evidence="4">
    <location>
        <begin position="210"/>
        <end position="221"/>
    </location>
</feature>
<evidence type="ECO:0000256" key="1">
    <source>
        <dbReference type="ARBA" id="ARBA00006663"/>
    </source>
</evidence>
<feature type="region of interest" description="Disordered" evidence="4">
    <location>
        <begin position="409"/>
        <end position="430"/>
    </location>
</feature>
<evidence type="ECO:0000256" key="4">
    <source>
        <dbReference type="SAM" id="MobiDB-lite"/>
    </source>
</evidence>
<keyword evidence="6" id="KW-1185">Reference proteome</keyword>
<accession>A0ABQ9EW94</accession>
<dbReference type="InterPro" id="IPR019579">
    <property type="entry name" value="FAM161A/B"/>
</dbReference>
<evidence type="ECO:0000256" key="3">
    <source>
        <dbReference type="SAM" id="Coils"/>
    </source>
</evidence>
<comment type="caution">
    <text evidence="5">The sequence shown here is derived from an EMBL/GenBank/DDBJ whole genome shotgun (WGS) entry which is preliminary data.</text>
</comment>
<organism evidence="5 6">
    <name type="scientific">Tegillarca granosa</name>
    <name type="common">Malaysian cockle</name>
    <name type="synonym">Anadara granosa</name>
    <dbReference type="NCBI Taxonomy" id="220873"/>
    <lineage>
        <taxon>Eukaryota</taxon>
        <taxon>Metazoa</taxon>
        <taxon>Spiralia</taxon>
        <taxon>Lophotrochozoa</taxon>
        <taxon>Mollusca</taxon>
        <taxon>Bivalvia</taxon>
        <taxon>Autobranchia</taxon>
        <taxon>Pteriomorphia</taxon>
        <taxon>Arcoida</taxon>
        <taxon>Arcoidea</taxon>
        <taxon>Arcidae</taxon>
        <taxon>Tegillarca</taxon>
    </lineage>
</organism>
<comment type="similarity">
    <text evidence="1">Belongs to the FAM161 family.</text>
</comment>
<dbReference type="Pfam" id="PF10595">
    <property type="entry name" value="FAM161A_B"/>
    <property type="match status" value="1"/>
</dbReference>
<sequence length="554" mass="64758">MPEIFSPYNRIASDMATMATTHGLTVLTNSCVKPPLNPKTGLSTTMHERASTYVGYSENGYVGDYVADDGRDRRKERTWPSSLAGQDPAVEFEAVSRELLNGVDGDDFYAKLTLLKNEHRKTLEMYENLYKQKVALKQTGKSFVSNENNEQIDVLSKTAPVHDTGDIHDNLTGIEIQKAATIHSIPYTSTANKPPTGRPSKSPSTIPGPKRSRSPPRHAKSLTRSLDEEVWKKVMMQRRSSEEFDFEEDPDGLEATKSEIYDPRDISAAMSRIDDMWENFSVQEYAPRSSTKQRPSSAMITKREKEDKVQEWRHRITIPKPFKMTIREDNKEKKKSLTQLEHEDEMLRKQKEEEMECQKKFKATPVPAHIYLPLYDEIMEKNESRRRNVREYSEELLRSQEKPFNFLKREEDKRHRRTCSAPSNDKVRKSQTFKARPVPTYIFDTSIDSQIQEEEEYRKIRIKMRAEELLQSAALPPNMELREKVKEMKNKEKIIKSKKRDKFRPKVNHEVPDYDELYRQFQKELARRKYEKETTVTKPFKLIRVTLHPPKARY</sequence>